<dbReference type="InterPro" id="IPR001584">
    <property type="entry name" value="Integrase_cat-core"/>
</dbReference>
<evidence type="ECO:0000313" key="3">
    <source>
        <dbReference type="EMBL" id="KYN03585.1"/>
    </source>
</evidence>
<dbReference type="PANTHER" id="PTHR37984:SF5">
    <property type="entry name" value="PROTEIN NYNRIN-LIKE"/>
    <property type="match status" value="1"/>
</dbReference>
<gene>
    <name evidence="3" type="ORF">ALC62_05567</name>
</gene>
<feature type="compositionally biased region" description="Basic and acidic residues" evidence="1">
    <location>
        <begin position="635"/>
        <end position="650"/>
    </location>
</feature>
<dbReference type="InterPro" id="IPR002559">
    <property type="entry name" value="Transposase_11"/>
</dbReference>
<dbReference type="GO" id="GO:0003677">
    <property type="term" value="F:DNA binding"/>
    <property type="evidence" value="ECO:0007669"/>
    <property type="project" value="InterPro"/>
</dbReference>
<dbReference type="EMBL" id="KQ977324">
    <property type="protein sequence ID" value="KYN03585.1"/>
    <property type="molecule type" value="Genomic_DNA"/>
</dbReference>
<evidence type="ECO:0000313" key="4">
    <source>
        <dbReference type="Proteomes" id="UP000078542"/>
    </source>
</evidence>
<protein>
    <submittedName>
        <fullName evidence="3">Pro-Pol polyprotein</fullName>
    </submittedName>
</protein>
<evidence type="ECO:0000256" key="1">
    <source>
        <dbReference type="SAM" id="MobiDB-lite"/>
    </source>
</evidence>
<proteinExistence type="predicted"/>
<dbReference type="Pfam" id="PF01609">
    <property type="entry name" value="DDE_Tnp_1"/>
    <property type="match status" value="1"/>
</dbReference>
<feature type="compositionally biased region" description="Acidic residues" evidence="1">
    <location>
        <begin position="651"/>
        <end position="661"/>
    </location>
</feature>
<organism evidence="3 4">
    <name type="scientific">Cyphomyrmex costatus</name>
    <dbReference type="NCBI Taxonomy" id="456900"/>
    <lineage>
        <taxon>Eukaryota</taxon>
        <taxon>Metazoa</taxon>
        <taxon>Ecdysozoa</taxon>
        <taxon>Arthropoda</taxon>
        <taxon>Hexapoda</taxon>
        <taxon>Insecta</taxon>
        <taxon>Pterygota</taxon>
        <taxon>Neoptera</taxon>
        <taxon>Endopterygota</taxon>
        <taxon>Hymenoptera</taxon>
        <taxon>Apocrita</taxon>
        <taxon>Aculeata</taxon>
        <taxon>Formicoidea</taxon>
        <taxon>Formicidae</taxon>
        <taxon>Myrmicinae</taxon>
        <taxon>Cyphomyrmex</taxon>
    </lineage>
</organism>
<dbReference type="InterPro" id="IPR036397">
    <property type="entry name" value="RNaseH_sf"/>
</dbReference>
<dbReference type="InterPro" id="IPR050951">
    <property type="entry name" value="Retrovirus_Pol_polyprotein"/>
</dbReference>
<evidence type="ECO:0000259" key="2">
    <source>
        <dbReference type="PROSITE" id="PS50994"/>
    </source>
</evidence>
<dbReference type="InterPro" id="IPR012337">
    <property type="entry name" value="RNaseH-like_sf"/>
</dbReference>
<dbReference type="Gene3D" id="3.30.420.10">
    <property type="entry name" value="Ribonuclease H-like superfamily/Ribonuclease H"/>
    <property type="match status" value="1"/>
</dbReference>
<accession>A0A151IJL1</accession>
<sequence>MQIPRTVSTHTYCCLCSNSKNLIVIPEEARLQSYIKRKIYIPTGNRCCSNHLIKGRFYEEDVNLLKVYSNSSSISPSELAKMMESLAVECDSTLYDKVADYNLPKKQLLVFTGLNWKNIIVLKDMLISMRNRESRTITQALVVFLFKLRSGNSNKLIASILQLENEQLISEYSSAMVKSFQDDVLPSHFGLSCAKRDDIIQHHTIKIAKDLFGIHENVMLICDGTYARHQKSTNNEFQRKSYSGQKKVPLCKPFTICTTDGYVVDMVGPYPANMNDAEILKSLLQEESNLCKLLKEGDYFVLDRGFRDIKAELELKKVQSEKKIQVHIQNCIKCISFSRPSGKIGGFLHNIPKGNEPFAVVHADHFGPVDRANTVKKYILVIVDGFTKYVKLYAVKTTTTRDTIRCLRDYFQVYSRPKILVSDRGTSFTSKEFEEFALEMNIKHVKVVTASPQANGKVERYNRMLAPALGKLYTGKDWHKSLSEIEFAINNTVNRLTGKTPSELLFGIKQRGHVVDALKEYILDQAEVSDRDLIGIREDAADKIIETQQKNEKYTNNKRKPAREYSVGEFVATRNFENVGGKLIPPYQGPYRIIKRLKNDRYVLADVEGCQISQRPYLGTWEAANLKPWRANPIENEHTESSNLNLRKEDEPTDTSDTDSE</sequence>
<feature type="domain" description="Integrase catalytic" evidence="2">
    <location>
        <begin position="353"/>
        <end position="509"/>
    </location>
</feature>
<keyword evidence="4" id="KW-1185">Reference proteome</keyword>
<dbReference type="PANTHER" id="PTHR37984">
    <property type="entry name" value="PROTEIN CBG26694"/>
    <property type="match status" value="1"/>
</dbReference>
<dbReference type="GO" id="GO:0006313">
    <property type="term" value="P:DNA transposition"/>
    <property type="evidence" value="ECO:0007669"/>
    <property type="project" value="InterPro"/>
</dbReference>
<dbReference type="Pfam" id="PF00665">
    <property type="entry name" value="rve"/>
    <property type="match status" value="1"/>
</dbReference>
<reference evidence="3 4" key="1">
    <citation type="submission" date="2016-03" db="EMBL/GenBank/DDBJ databases">
        <title>Cyphomyrmex costatus WGS genome.</title>
        <authorList>
            <person name="Nygaard S."/>
            <person name="Hu H."/>
            <person name="Boomsma J."/>
            <person name="Zhang G."/>
        </authorList>
    </citation>
    <scope>NUCLEOTIDE SEQUENCE [LARGE SCALE GENOMIC DNA]</scope>
    <source>
        <strain evidence="3">MS0001</strain>
        <tissue evidence="3">Whole body</tissue>
    </source>
</reference>
<dbReference type="Proteomes" id="UP000078542">
    <property type="component" value="Unassembled WGS sequence"/>
</dbReference>
<dbReference type="AlphaFoldDB" id="A0A151IJL1"/>
<dbReference type="STRING" id="456900.A0A151IJL1"/>
<dbReference type="GO" id="GO:0015074">
    <property type="term" value="P:DNA integration"/>
    <property type="evidence" value="ECO:0007669"/>
    <property type="project" value="InterPro"/>
</dbReference>
<feature type="region of interest" description="Disordered" evidence="1">
    <location>
        <begin position="635"/>
        <end position="661"/>
    </location>
</feature>
<dbReference type="SUPFAM" id="SSF53098">
    <property type="entry name" value="Ribonuclease H-like"/>
    <property type="match status" value="1"/>
</dbReference>
<dbReference type="GO" id="GO:0004803">
    <property type="term" value="F:transposase activity"/>
    <property type="evidence" value="ECO:0007669"/>
    <property type="project" value="InterPro"/>
</dbReference>
<dbReference type="PROSITE" id="PS50994">
    <property type="entry name" value="INTEGRASE"/>
    <property type="match status" value="1"/>
</dbReference>
<name>A0A151IJL1_9HYME</name>